<gene>
    <name evidence="1" type="ORF">Satyrvirus15_12</name>
</gene>
<sequence>MELSPSCIEQHKNRKIIVTFQFPIRGNFIGPGQAQIQQTPEKSIPEKTKTGVATLVPVGINDFLFVERGFAFTSSSKLHYSPFFKNQFTVLGAAIGSEEKCPYDIPERDCIWRECIVTVPKKTFYTESSKPGLPKLRTKCDEKFQLEATGILILGEDIWVLDEQMYNSPIRVPKGEKMCIQ</sequence>
<protein>
    <submittedName>
        <fullName evidence="1">Uncharacterized protein</fullName>
    </submittedName>
</protein>
<dbReference type="EMBL" id="MK072451">
    <property type="protein sequence ID" value="AYV85415.1"/>
    <property type="molecule type" value="Genomic_DNA"/>
</dbReference>
<reference evidence="1" key="1">
    <citation type="submission" date="2018-10" db="EMBL/GenBank/DDBJ databases">
        <title>Hidden diversity of soil giant viruses.</title>
        <authorList>
            <person name="Schulz F."/>
            <person name="Alteio L."/>
            <person name="Goudeau D."/>
            <person name="Ryan E.M."/>
            <person name="Malmstrom R.R."/>
            <person name="Blanchard J."/>
            <person name="Woyke T."/>
        </authorList>
    </citation>
    <scope>NUCLEOTIDE SEQUENCE</scope>
    <source>
        <strain evidence="1">SAV1</strain>
    </source>
</reference>
<accession>A0A3G5ADW8</accession>
<name>A0A3G5ADW8_9VIRU</name>
<organism evidence="1">
    <name type="scientific">Satyrvirus sp</name>
    <dbReference type="NCBI Taxonomy" id="2487771"/>
    <lineage>
        <taxon>Viruses</taxon>
        <taxon>Varidnaviria</taxon>
        <taxon>Bamfordvirae</taxon>
        <taxon>Nucleocytoviricota</taxon>
        <taxon>Megaviricetes</taxon>
        <taxon>Imitervirales</taxon>
        <taxon>Mimiviridae</taxon>
        <taxon>Megamimivirinae</taxon>
    </lineage>
</organism>
<evidence type="ECO:0000313" key="1">
    <source>
        <dbReference type="EMBL" id="AYV85415.1"/>
    </source>
</evidence>
<proteinExistence type="predicted"/>